<feature type="transmembrane region" description="Helical" evidence="1">
    <location>
        <begin position="17"/>
        <end position="34"/>
    </location>
</feature>
<evidence type="ECO:0000313" key="2">
    <source>
        <dbReference type="EMBL" id="SEA18517.1"/>
    </source>
</evidence>
<dbReference type="Proteomes" id="UP000199041">
    <property type="component" value="Unassembled WGS sequence"/>
</dbReference>
<sequence>MIKDFIAYIYLDLKKNWWQLIISVALGFIYGYFFM</sequence>
<organism evidence="2 3">
    <name type="scientific">Arachidicoccus rhizosphaerae</name>
    <dbReference type="NCBI Taxonomy" id="551991"/>
    <lineage>
        <taxon>Bacteria</taxon>
        <taxon>Pseudomonadati</taxon>
        <taxon>Bacteroidota</taxon>
        <taxon>Chitinophagia</taxon>
        <taxon>Chitinophagales</taxon>
        <taxon>Chitinophagaceae</taxon>
        <taxon>Arachidicoccus</taxon>
    </lineage>
</organism>
<evidence type="ECO:0000313" key="3">
    <source>
        <dbReference type="Proteomes" id="UP000199041"/>
    </source>
</evidence>
<proteinExistence type="predicted"/>
<dbReference type="AlphaFoldDB" id="A0A1H3Z4A3"/>
<keyword evidence="1" id="KW-0472">Membrane</keyword>
<protein>
    <submittedName>
        <fullName evidence="2">Uncharacterized protein</fullName>
    </submittedName>
</protein>
<reference evidence="2 3" key="1">
    <citation type="submission" date="2016-10" db="EMBL/GenBank/DDBJ databases">
        <authorList>
            <person name="de Groot N.N."/>
        </authorList>
    </citation>
    <scope>NUCLEOTIDE SEQUENCE [LARGE SCALE GENOMIC DNA]</scope>
    <source>
        <strain evidence="2 3">Vu-144</strain>
    </source>
</reference>
<gene>
    <name evidence="2" type="ORF">SAMN05192529_11010</name>
</gene>
<keyword evidence="1" id="KW-1133">Transmembrane helix</keyword>
<evidence type="ECO:0000256" key="1">
    <source>
        <dbReference type="SAM" id="Phobius"/>
    </source>
</evidence>
<keyword evidence="1" id="KW-0812">Transmembrane</keyword>
<accession>A0A1H3Z4A3</accession>
<keyword evidence="3" id="KW-1185">Reference proteome</keyword>
<name>A0A1H3Z4A3_9BACT</name>
<dbReference type="EMBL" id="FNQY01000010">
    <property type="protein sequence ID" value="SEA18517.1"/>
    <property type="molecule type" value="Genomic_DNA"/>
</dbReference>